<dbReference type="PANTHER" id="PTHR31286">
    <property type="entry name" value="GLYCINE-RICH CELL WALL STRUCTURAL PROTEIN 1.8-LIKE"/>
    <property type="match status" value="1"/>
</dbReference>
<proteinExistence type="predicted"/>
<dbReference type="GO" id="GO:0003676">
    <property type="term" value="F:nucleic acid binding"/>
    <property type="evidence" value="ECO:0007669"/>
    <property type="project" value="InterPro"/>
</dbReference>
<name>A0A9D4AJK1_9ROSI</name>
<evidence type="ECO:0000256" key="2">
    <source>
        <dbReference type="SAM" id="MobiDB-lite"/>
    </source>
</evidence>
<dbReference type="SUPFAM" id="SSF56219">
    <property type="entry name" value="DNase I-like"/>
    <property type="match status" value="1"/>
</dbReference>
<organism evidence="4 5">
    <name type="scientific">Gossypium stocksii</name>
    <dbReference type="NCBI Taxonomy" id="47602"/>
    <lineage>
        <taxon>Eukaryota</taxon>
        <taxon>Viridiplantae</taxon>
        <taxon>Streptophyta</taxon>
        <taxon>Embryophyta</taxon>
        <taxon>Tracheophyta</taxon>
        <taxon>Spermatophyta</taxon>
        <taxon>Magnoliopsida</taxon>
        <taxon>eudicotyledons</taxon>
        <taxon>Gunneridae</taxon>
        <taxon>Pentapetalae</taxon>
        <taxon>rosids</taxon>
        <taxon>malvids</taxon>
        <taxon>Malvales</taxon>
        <taxon>Malvaceae</taxon>
        <taxon>Malvoideae</taxon>
        <taxon>Gossypium</taxon>
    </lineage>
</organism>
<dbReference type="InterPro" id="IPR012337">
    <property type="entry name" value="RNaseH-like_sf"/>
</dbReference>
<dbReference type="Gene3D" id="3.60.10.10">
    <property type="entry name" value="Endonuclease/exonuclease/phosphatase"/>
    <property type="match status" value="1"/>
</dbReference>
<keyword evidence="1" id="KW-0863">Zinc-finger</keyword>
<dbReference type="CDD" id="cd06222">
    <property type="entry name" value="RNase_H_like"/>
    <property type="match status" value="1"/>
</dbReference>
<dbReference type="PANTHER" id="PTHR31286:SF173">
    <property type="entry name" value="DUF4283 DOMAIN-CONTAINING PROTEIN"/>
    <property type="match status" value="1"/>
</dbReference>
<evidence type="ECO:0000313" key="5">
    <source>
        <dbReference type="Proteomes" id="UP000828251"/>
    </source>
</evidence>
<gene>
    <name evidence="4" type="ORF">J1N35_001383</name>
</gene>
<evidence type="ECO:0000259" key="3">
    <source>
        <dbReference type="PROSITE" id="PS50158"/>
    </source>
</evidence>
<feature type="domain" description="CCHC-type" evidence="3">
    <location>
        <begin position="120"/>
        <end position="133"/>
    </location>
</feature>
<feature type="compositionally biased region" description="Polar residues" evidence="2">
    <location>
        <begin position="155"/>
        <end position="168"/>
    </location>
</feature>
<reference evidence="4 5" key="1">
    <citation type="journal article" date="2021" name="Plant Biotechnol. J.">
        <title>Multi-omics assisted identification of the key and species-specific regulatory components of drought-tolerant mechanisms in Gossypium stocksii.</title>
        <authorList>
            <person name="Yu D."/>
            <person name="Ke L."/>
            <person name="Zhang D."/>
            <person name="Wu Y."/>
            <person name="Sun Y."/>
            <person name="Mei J."/>
            <person name="Sun J."/>
            <person name="Sun Y."/>
        </authorList>
    </citation>
    <scope>NUCLEOTIDE SEQUENCE [LARGE SCALE GENOMIC DNA]</scope>
    <source>
        <strain evidence="5">cv. E1</strain>
        <tissue evidence="4">Leaf</tissue>
    </source>
</reference>
<evidence type="ECO:0000313" key="4">
    <source>
        <dbReference type="EMBL" id="KAH1130005.1"/>
    </source>
</evidence>
<dbReference type="AlphaFoldDB" id="A0A9D4AJK1"/>
<sequence>SKADFDLMEGDVNTSIIDGVSAIAFSDRIKDILFKEMKMTVVAWIRLPDLLGYLYKRKIVEAIGGLIEKVVKLDVQTSNQTRGKFARLVVYINLDSPLISQILVDGIVQKVVYEALPIVCFACGKYGHVKETCSSVVADPIPARHHGEHSVRVDNPTTGNPNGEDAVSNSSGVDSGFGLWMLVERKSSRRGKKDFLAEDKAKQTNKNGNGSVFSPWTGCKSDVALGSPSGLVSTKALRDGNYNSMGRLPKDVMDKSLGKRILVSVDRSQNNEASLDFNINFSNSNPSGSEQEGAHFSIEAGSQGTSNSRSLSNSNADDCANIKFPRIFREYNMEYKPDIVSLLAPRVSGVKADGIIVKLGFQFSHRVEAIGFSRGIWIGWKDSIHLEVVRSHPQFILTLVWQIPSVHPILIAFVYGSPNKQMRQVLWNDLRSSIQYGQTPWMAIGDFNAILSSTEKSGGLSKGRICPYFSDFEDLSIRQKLECVLHHEEVLWKQKARLYREFPAPMGFLPPSGFSHFDPIDSNFLGKLVSNEEIKEALFAMAPLKAPGSDGFHALFFQKQWNTIGGAIYDWVRKVFDEKPIESNLNNTFIVLIPKIQNLEEFGHFRPISFCSVIYKLTMKKKKKWMAIKVDLEKAYDRVRWEFIDASLRAANLKHCKILKDILDRFCSFFGYKINARNTNIFFSKGVDESSAVTISTLLGFQRVNNLRYYLGVPLLHQRVTSSTLQFVVEKVRNPEFPTECPDHSIEAHSHGKHFYLNTDRAVQINSGFAATGGVVRNKEGNWVAGFHHYLGKCILGSSPTVSHSALIRQIHNILSQENQWTLKYIPREHNQVADGLAKQALVEKENLQVFDDPPEVITLFLKEINL</sequence>
<comment type="caution">
    <text evidence="4">The sequence shown here is derived from an EMBL/GenBank/DDBJ whole genome shotgun (WGS) entry which is preliminary data.</text>
</comment>
<dbReference type="InterPro" id="IPR001878">
    <property type="entry name" value="Znf_CCHC"/>
</dbReference>
<keyword evidence="5" id="KW-1185">Reference proteome</keyword>
<accession>A0A9D4AJK1</accession>
<keyword evidence="1" id="KW-0862">Zinc</keyword>
<dbReference type="OrthoDB" id="786567at2759"/>
<evidence type="ECO:0000256" key="1">
    <source>
        <dbReference type="PROSITE-ProRule" id="PRU00047"/>
    </source>
</evidence>
<dbReference type="InterPro" id="IPR036691">
    <property type="entry name" value="Endo/exonu/phosph_ase_sf"/>
</dbReference>
<dbReference type="SUPFAM" id="SSF53098">
    <property type="entry name" value="Ribonuclease H-like"/>
    <property type="match status" value="1"/>
</dbReference>
<dbReference type="InterPro" id="IPR040256">
    <property type="entry name" value="At4g02000-like"/>
</dbReference>
<dbReference type="GO" id="GO:0008270">
    <property type="term" value="F:zinc ion binding"/>
    <property type="evidence" value="ECO:0007669"/>
    <property type="project" value="UniProtKB-KW"/>
</dbReference>
<feature type="non-terminal residue" evidence="4">
    <location>
        <position position="1"/>
    </location>
</feature>
<dbReference type="Proteomes" id="UP000828251">
    <property type="component" value="Unassembled WGS sequence"/>
</dbReference>
<feature type="region of interest" description="Disordered" evidence="2">
    <location>
        <begin position="146"/>
        <end position="168"/>
    </location>
</feature>
<dbReference type="EMBL" id="JAIQCV010000001">
    <property type="protein sequence ID" value="KAH1130005.1"/>
    <property type="molecule type" value="Genomic_DNA"/>
</dbReference>
<dbReference type="PROSITE" id="PS50158">
    <property type="entry name" value="ZF_CCHC"/>
    <property type="match status" value="1"/>
</dbReference>
<keyword evidence="1" id="KW-0479">Metal-binding</keyword>
<dbReference type="InterPro" id="IPR044730">
    <property type="entry name" value="RNase_H-like_dom_plant"/>
</dbReference>
<protein>
    <recommendedName>
        <fullName evidence="3">CCHC-type domain-containing protein</fullName>
    </recommendedName>
</protein>